<accession>A0A502L1M8</accession>
<dbReference type="EMBL" id="SAWY01000018">
    <property type="protein sequence ID" value="TPH15913.1"/>
    <property type="molecule type" value="Genomic_DNA"/>
</dbReference>
<dbReference type="GO" id="GO:0016301">
    <property type="term" value="F:kinase activity"/>
    <property type="evidence" value="ECO:0007669"/>
    <property type="project" value="UniProtKB-KW"/>
</dbReference>
<dbReference type="OrthoDB" id="455474at2"/>
<evidence type="ECO:0000313" key="2">
    <source>
        <dbReference type="Proteomes" id="UP000315303"/>
    </source>
</evidence>
<dbReference type="Proteomes" id="UP000315303">
    <property type="component" value="Unassembled WGS sequence"/>
</dbReference>
<dbReference type="AlphaFoldDB" id="A0A502L1M8"/>
<proteinExistence type="predicted"/>
<gene>
    <name evidence="1" type="ORF">EPA86_07710</name>
</gene>
<protein>
    <submittedName>
        <fullName evidence="1">Kinase</fullName>
    </submittedName>
</protein>
<dbReference type="Gene3D" id="3.40.50.300">
    <property type="entry name" value="P-loop containing nucleotide triphosphate hydrolases"/>
    <property type="match status" value="1"/>
</dbReference>
<dbReference type="PANTHER" id="PTHR10285">
    <property type="entry name" value="URIDINE KINASE"/>
    <property type="match status" value="1"/>
</dbReference>
<name>A0A502L1M8_9GAMM</name>
<sequence length="295" mass="34610">MGKFVREHSLPKHYFTLIKLHFIPFCEEIYQLANNKNNLPFFVGVNGCQGSGKTTLSQFMKRYLFFKYQTRVVATSLDDFYLSKNERKQLAVNVHPLFETRGVPGTHDTVLFSKTLVLLNKNNAVNEPFKIPRFDKATDEPCGVNQWKVINEPVDIVIVEGWCWGVNAQPSEKLSKAVNSLELEEDSQSLWRQAVNRFLKQQYQPLYSAMNYWLYIKAPSFEHVFQWRLEQERKLIFKTKKSAKTCLPKEIMNETQVARFILFFQRLTEHAFMTMPTEADKVFELDCNRNILSDR</sequence>
<keyword evidence="2" id="KW-1185">Reference proteome</keyword>
<dbReference type="SUPFAM" id="SSF52540">
    <property type="entry name" value="P-loop containing nucleoside triphosphate hydrolases"/>
    <property type="match status" value="1"/>
</dbReference>
<comment type="caution">
    <text evidence="1">The sequence shown here is derived from an EMBL/GenBank/DDBJ whole genome shotgun (WGS) entry which is preliminary data.</text>
</comment>
<organism evidence="1 2">
    <name type="scientific">Litorilituus lipolyticus</name>
    <dbReference type="NCBI Taxonomy" id="2491017"/>
    <lineage>
        <taxon>Bacteria</taxon>
        <taxon>Pseudomonadati</taxon>
        <taxon>Pseudomonadota</taxon>
        <taxon>Gammaproteobacteria</taxon>
        <taxon>Alteromonadales</taxon>
        <taxon>Colwelliaceae</taxon>
        <taxon>Litorilituus</taxon>
    </lineage>
</organism>
<evidence type="ECO:0000313" key="1">
    <source>
        <dbReference type="EMBL" id="TPH15913.1"/>
    </source>
</evidence>
<dbReference type="InterPro" id="IPR027417">
    <property type="entry name" value="P-loop_NTPase"/>
</dbReference>
<keyword evidence="1" id="KW-0808">Transferase</keyword>
<keyword evidence="1" id="KW-0418">Kinase</keyword>
<reference evidence="1 2" key="1">
    <citation type="submission" date="2019-01" db="EMBL/GenBank/DDBJ databases">
        <title>Litorilituus lipolytica sp. nov., isolated from intertidal sand of the Yellow Sea in China.</title>
        <authorList>
            <person name="Liu A."/>
        </authorList>
    </citation>
    <scope>NUCLEOTIDE SEQUENCE [LARGE SCALE GENOMIC DNA]</scope>
    <source>
        <strain evidence="1 2">RZ04</strain>
    </source>
</reference>